<accession>A0A7W9TTC3</accession>
<dbReference type="RefSeq" id="WP_043683882.1">
    <property type="nucleotide sequence ID" value="NZ_JACHIB010000021.1"/>
</dbReference>
<feature type="region of interest" description="Disordered" evidence="7">
    <location>
        <begin position="405"/>
        <end position="425"/>
    </location>
</feature>
<evidence type="ECO:0000313" key="10">
    <source>
        <dbReference type="Proteomes" id="UP000541136"/>
    </source>
</evidence>
<dbReference type="PROSITE" id="PS00136">
    <property type="entry name" value="SUBTILASE_ASP"/>
    <property type="match status" value="1"/>
</dbReference>
<comment type="caution">
    <text evidence="9">The sequence shown here is derived from an EMBL/GenBank/DDBJ whole genome shotgun (WGS) entry which is preliminary data.</text>
</comment>
<dbReference type="PROSITE" id="PS00138">
    <property type="entry name" value="SUBTILASE_SER"/>
    <property type="match status" value="1"/>
</dbReference>
<sequence length="425" mass="42642">MPSTQSTDQAGTRRYLVLLRSDDPAGSVRTLAELTRVPVVSRSDEAAMAAFTRQAPCALVFERIGAARVHCTEQVGQRLAEAAAAGDGTILAVEPERTVYAIAAGFRMRAPVCGQAGDAPAGGGRAGRGRSGSRSGGQAGSGATWGVRAVGADVSPYTGKGIRIAVLDTGLDLSHPDFSGRAIETRSFVEGQSVQDGNGHGTHCAGIAAGPAAPAAQPRYGVAGEAELYVGKVLNDEGSGGDGGILEGIDWAVEHGCHIVSMSLGSPVEPGQGHSAVFEAVARRALAAGTLIVAAAGNESHRPESVAPVGHPANCPSILAVAAVDEALRVAPFSCGGLAGEGGEVDIAAPGVDVLSAWPAPELHHRISGTSMATPFVAGVAALHAQADPAARAARLGERLAQSAQALSDPARDVGAGLARAPAEA</sequence>
<evidence type="ECO:0000256" key="1">
    <source>
        <dbReference type="ARBA" id="ARBA00011073"/>
    </source>
</evidence>
<comment type="similarity">
    <text evidence="1 5 6">Belongs to the peptidase S8 family.</text>
</comment>
<feature type="active site" description="Charge relay system" evidence="5">
    <location>
        <position position="200"/>
    </location>
</feature>
<dbReference type="AlphaFoldDB" id="A0A7W9TTC3"/>
<dbReference type="InterPro" id="IPR036852">
    <property type="entry name" value="Peptidase_S8/S53_dom_sf"/>
</dbReference>
<reference evidence="9 10" key="1">
    <citation type="submission" date="2020-08" db="EMBL/GenBank/DDBJ databases">
        <title>Genomic Encyclopedia of Type Strains, Phase IV (KMG-IV): sequencing the most valuable type-strain genomes for metagenomic binning, comparative biology and taxonomic classification.</title>
        <authorList>
            <person name="Goeker M."/>
        </authorList>
    </citation>
    <scope>NUCLEOTIDE SEQUENCE [LARGE SCALE GENOMIC DNA]</scope>
    <source>
        <strain evidence="9 10">DSM 12141</strain>
    </source>
</reference>
<evidence type="ECO:0000256" key="2">
    <source>
        <dbReference type="ARBA" id="ARBA00022670"/>
    </source>
</evidence>
<dbReference type="PANTHER" id="PTHR43806">
    <property type="entry name" value="PEPTIDASE S8"/>
    <property type="match status" value="1"/>
</dbReference>
<dbReference type="InterPro" id="IPR022398">
    <property type="entry name" value="Peptidase_S8_His-AS"/>
</dbReference>
<dbReference type="InterPro" id="IPR015500">
    <property type="entry name" value="Peptidase_S8_subtilisin-rel"/>
</dbReference>
<evidence type="ECO:0000256" key="4">
    <source>
        <dbReference type="ARBA" id="ARBA00022825"/>
    </source>
</evidence>
<gene>
    <name evidence="9" type="ORF">HNR28_003211</name>
</gene>
<evidence type="ECO:0000256" key="7">
    <source>
        <dbReference type="SAM" id="MobiDB-lite"/>
    </source>
</evidence>
<evidence type="ECO:0000259" key="8">
    <source>
        <dbReference type="Pfam" id="PF00082"/>
    </source>
</evidence>
<dbReference type="Proteomes" id="UP000541136">
    <property type="component" value="Unassembled WGS sequence"/>
</dbReference>
<dbReference type="SUPFAM" id="SSF52743">
    <property type="entry name" value="Subtilisin-like"/>
    <property type="match status" value="1"/>
</dbReference>
<keyword evidence="4 5" id="KW-0720">Serine protease</keyword>
<dbReference type="Pfam" id="PF00082">
    <property type="entry name" value="Peptidase_S8"/>
    <property type="match status" value="1"/>
</dbReference>
<evidence type="ECO:0000256" key="3">
    <source>
        <dbReference type="ARBA" id="ARBA00022801"/>
    </source>
</evidence>
<dbReference type="GO" id="GO:0006508">
    <property type="term" value="P:proteolysis"/>
    <property type="evidence" value="ECO:0007669"/>
    <property type="project" value="UniProtKB-KW"/>
</dbReference>
<keyword evidence="2 5" id="KW-0645">Protease</keyword>
<name>A0A7W9TTC3_CASDE</name>
<feature type="region of interest" description="Disordered" evidence="7">
    <location>
        <begin position="117"/>
        <end position="142"/>
    </location>
</feature>
<evidence type="ECO:0000313" key="9">
    <source>
        <dbReference type="EMBL" id="MBB6085157.1"/>
    </source>
</evidence>
<dbReference type="Gene3D" id="3.40.50.200">
    <property type="entry name" value="Peptidase S8/S53 domain"/>
    <property type="match status" value="1"/>
</dbReference>
<organism evidence="9 10">
    <name type="scientific">Castellaniella defragrans</name>
    <name type="common">Alcaligenes defragrans</name>
    <dbReference type="NCBI Taxonomy" id="75697"/>
    <lineage>
        <taxon>Bacteria</taxon>
        <taxon>Pseudomonadati</taxon>
        <taxon>Pseudomonadota</taxon>
        <taxon>Betaproteobacteria</taxon>
        <taxon>Burkholderiales</taxon>
        <taxon>Alcaligenaceae</taxon>
        <taxon>Castellaniella</taxon>
    </lineage>
</organism>
<protein>
    <submittedName>
        <fullName evidence="9">Subtilisin family serine protease</fullName>
    </submittedName>
</protein>
<feature type="domain" description="Peptidase S8/S53" evidence="8">
    <location>
        <begin position="159"/>
        <end position="413"/>
    </location>
</feature>
<feature type="compositionally biased region" description="Gly residues" evidence="7">
    <location>
        <begin position="120"/>
        <end position="140"/>
    </location>
</feature>
<dbReference type="InterPro" id="IPR023828">
    <property type="entry name" value="Peptidase_S8_Ser-AS"/>
</dbReference>
<evidence type="ECO:0000256" key="6">
    <source>
        <dbReference type="RuleBase" id="RU003355"/>
    </source>
</evidence>
<evidence type="ECO:0000256" key="5">
    <source>
        <dbReference type="PROSITE-ProRule" id="PRU01240"/>
    </source>
</evidence>
<feature type="active site" description="Charge relay system" evidence="5">
    <location>
        <position position="168"/>
    </location>
</feature>
<dbReference type="GO" id="GO:0004252">
    <property type="term" value="F:serine-type endopeptidase activity"/>
    <property type="evidence" value="ECO:0007669"/>
    <property type="project" value="UniProtKB-UniRule"/>
</dbReference>
<dbReference type="PROSITE" id="PS00137">
    <property type="entry name" value="SUBTILASE_HIS"/>
    <property type="match status" value="1"/>
</dbReference>
<dbReference type="PANTHER" id="PTHR43806:SF11">
    <property type="entry name" value="CEREVISIN-RELATED"/>
    <property type="match status" value="1"/>
</dbReference>
<dbReference type="InterPro" id="IPR000209">
    <property type="entry name" value="Peptidase_S8/S53_dom"/>
</dbReference>
<feature type="active site" description="Charge relay system" evidence="5">
    <location>
        <position position="371"/>
    </location>
</feature>
<proteinExistence type="inferred from homology"/>
<keyword evidence="3 5" id="KW-0378">Hydrolase</keyword>
<dbReference type="PROSITE" id="PS51892">
    <property type="entry name" value="SUBTILASE"/>
    <property type="match status" value="1"/>
</dbReference>
<dbReference type="PRINTS" id="PR00723">
    <property type="entry name" value="SUBTILISIN"/>
</dbReference>
<dbReference type="EMBL" id="JACHIB010000021">
    <property type="protein sequence ID" value="MBB6085157.1"/>
    <property type="molecule type" value="Genomic_DNA"/>
</dbReference>
<dbReference type="InterPro" id="IPR050131">
    <property type="entry name" value="Peptidase_S8_subtilisin-like"/>
</dbReference>
<dbReference type="InterPro" id="IPR023827">
    <property type="entry name" value="Peptidase_S8_Asp-AS"/>
</dbReference>